<dbReference type="InterPro" id="IPR040684">
    <property type="entry name" value="HMUDK_hel"/>
</dbReference>
<dbReference type="OrthoDB" id="8994at10239"/>
<protein>
    <recommendedName>
        <fullName evidence="1">5-hmdU DNA kinase helical domain-containing protein</fullName>
    </recommendedName>
</protein>
<dbReference type="GeneID" id="8684019"/>
<dbReference type="Pfam" id="PF18723">
    <property type="entry name" value="HMUDK_hel"/>
    <property type="match status" value="1"/>
</dbReference>
<accession>C9DG43</accession>
<dbReference type="RefSeq" id="YP_003358926.1">
    <property type="nucleotide sequence ID" value="NC_013697.1"/>
</dbReference>
<dbReference type="Proteomes" id="UP000008986">
    <property type="component" value="Segment"/>
</dbReference>
<reference evidence="3" key="1">
    <citation type="submission" date="2009-07" db="EMBL/GenBank/DDBJ databases">
        <authorList>
            <person name="Kropinski A.M."/>
            <person name="Villegas A."/>
            <person name="Lingohr E.J."/>
        </authorList>
    </citation>
    <scope>NUCLEOTIDE SEQUENCE [LARGE SCALE GENOMIC DNA]</scope>
</reference>
<dbReference type="KEGG" id="vg:8684019"/>
<name>C9DG43_BPW14</name>
<dbReference type="EMBL" id="GQ357915">
    <property type="protein sequence ID" value="ACV50094.1"/>
    <property type="molecule type" value="Genomic_DNA"/>
</dbReference>
<evidence type="ECO:0000313" key="3">
    <source>
        <dbReference type="Proteomes" id="UP000008986"/>
    </source>
</evidence>
<proteinExistence type="predicted"/>
<organism evidence="2 3">
    <name type="scientific">Delftia phage PhiW-14</name>
    <name type="common">Deftia acidovorans bacteriophage phiW-14</name>
    <dbReference type="NCBI Taxonomy" id="665032"/>
    <lineage>
        <taxon>Viruses</taxon>
        <taxon>Duplodnaviria</taxon>
        <taxon>Heunggongvirae</taxon>
        <taxon>Uroviricota</taxon>
        <taxon>Caudoviricetes</taxon>
        <taxon>Ionavirus</taxon>
        <taxon>Ionavirus W14</taxon>
    </lineage>
</organism>
<evidence type="ECO:0000259" key="1">
    <source>
        <dbReference type="Pfam" id="PF18723"/>
    </source>
</evidence>
<sequence length="335" mass="38666">MAFDFNPQHRDIKTVPTDELKSWMIDQTIRWAYHREWARRNKVMNQPKPWSVDTIIQSYRFCNVNRQDDKETMLLNHGFFDPNRDRHDLWFNIAVARWINWAPTVLAIGYTNLDNGYDADDMFKRMMAVPEGKFYTGAYMIRGCTSAKEVGGDQEEYERCKNKRYFLAHHVFKGIYEVGAPEPGESLESYHKRLMTASSNGAFMAGQQIADLKYYTMSKAPDWHTWGPEGPGPHKYLNMYNGRGLDEDRLGQKFIEELAEWESTFKSRLSSVMLDLNGADLHIMKDVAKALADPHNLKSNLVCEVSKYLKAMSGGRLRNNYDGKATTTTLAQFAP</sequence>
<feature type="domain" description="5-hmdU DNA kinase helical" evidence="1">
    <location>
        <begin position="24"/>
        <end position="312"/>
    </location>
</feature>
<gene>
    <name evidence="2" type="primary">72</name>
</gene>
<keyword evidence="3" id="KW-1185">Reference proteome</keyword>
<organismHost>
    <name type="scientific">Delftia acidovorans</name>
    <name type="common">Pseudomonas acidovorans</name>
    <name type="synonym">Comamonas acidovorans</name>
    <dbReference type="NCBI Taxonomy" id="80866"/>
</organismHost>
<evidence type="ECO:0000313" key="2">
    <source>
        <dbReference type="EMBL" id="ACV50094.1"/>
    </source>
</evidence>